<sequence>MVLKLKEQTTTRLVSKEHELSRFVKALVHA</sequence>
<proteinExistence type="predicted"/>
<dbReference type="Proteomes" id="UP000634136">
    <property type="component" value="Unassembled WGS sequence"/>
</dbReference>
<reference evidence="1" key="1">
    <citation type="submission" date="2020-09" db="EMBL/GenBank/DDBJ databases">
        <title>Genome-Enabled Discovery of Anthraquinone Biosynthesis in Senna tora.</title>
        <authorList>
            <person name="Kang S.-H."/>
            <person name="Pandey R.P."/>
            <person name="Lee C.-M."/>
            <person name="Sim J.-S."/>
            <person name="Jeong J.-T."/>
            <person name="Choi B.-S."/>
            <person name="Jung M."/>
            <person name="Ginzburg D."/>
            <person name="Zhao K."/>
            <person name="Won S.Y."/>
            <person name="Oh T.-J."/>
            <person name="Yu Y."/>
            <person name="Kim N.-H."/>
            <person name="Lee O.R."/>
            <person name="Lee T.-H."/>
            <person name="Bashyal P."/>
            <person name="Kim T.-S."/>
            <person name="Lee W.-H."/>
            <person name="Kawkins C."/>
            <person name="Kim C.-K."/>
            <person name="Kim J.S."/>
            <person name="Ahn B.O."/>
            <person name="Rhee S.Y."/>
            <person name="Sohng J.K."/>
        </authorList>
    </citation>
    <scope>NUCLEOTIDE SEQUENCE</scope>
    <source>
        <tissue evidence="1">Leaf</tissue>
    </source>
</reference>
<dbReference type="AlphaFoldDB" id="A0A834W7Y4"/>
<evidence type="ECO:0000313" key="2">
    <source>
        <dbReference type="Proteomes" id="UP000634136"/>
    </source>
</evidence>
<comment type="caution">
    <text evidence="1">The sequence shown here is derived from an EMBL/GenBank/DDBJ whole genome shotgun (WGS) entry which is preliminary data.</text>
</comment>
<dbReference type="EMBL" id="JAAIUW010000012">
    <property type="protein sequence ID" value="KAF7807274.1"/>
    <property type="molecule type" value="Genomic_DNA"/>
</dbReference>
<gene>
    <name evidence="1" type="ORF">G2W53_039435</name>
</gene>
<organism evidence="1 2">
    <name type="scientific">Senna tora</name>
    <dbReference type="NCBI Taxonomy" id="362788"/>
    <lineage>
        <taxon>Eukaryota</taxon>
        <taxon>Viridiplantae</taxon>
        <taxon>Streptophyta</taxon>
        <taxon>Embryophyta</taxon>
        <taxon>Tracheophyta</taxon>
        <taxon>Spermatophyta</taxon>
        <taxon>Magnoliopsida</taxon>
        <taxon>eudicotyledons</taxon>
        <taxon>Gunneridae</taxon>
        <taxon>Pentapetalae</taxon>
        <taxon>rosids</taxon>
        <taxon>fabids</taxon>
        <taxon>Fabales</taxon>
        <taxon>Fabaceae</taxon>
        <taxon>Caesalpinioideae</taxon>
        <taxon>Cassia clade</taxon>
        <taxon>Senna</taxon>
    </lineage>
</organism>
<keyword evidence="2" id="KW-1185">Reference proteome</keyword>
<name>A0A834W7Y4_9FABA</name>
<protein>
    <submittedName>
        <fullName evidence="1">Uncharacterized protein</fullName>
    </submittedName>
</protein>
<accession>A0A834W7Y4</accession>
<evidence type="ECO:0000313" key="1">
    <source>
        <dbReference type="EMBL" id="KAF7807274.1"/>
    </source>
</evidence>